<name>A0A0F9CDR7_9ZZZZ</name>
<protein>
    <submittedName>
        <fullName evidence="2">Uncharacterized protein</fullName>
    </submittedName>
</protein>
<proteinExistence type="predicted"/>
<organism evidence="2">
    <name type="scientific">marine sediment metagenome</name>
    <dbReference type="NCBI Taxonomy" id="412755"/>
    <lineage>
        <taxon>unclassified sequences</taxon>
        <taxon>metagenomes</taxon>
        <taxon>ecological metagenomes</taxon>
    </lineage>
</organism>
<evidence type="ECO:0000256" key="1">
    <source>
        <dbReference type="SAM" id="MobiDB-lite"/>
    </source>
</evidence>
<gene>
    <name evidence="2" type="ORF">LCGC14_2334690</name>
</gene>
<reference evidence="2" key="1">
    <citation type="journal article" date="2015" name="Nature">
        <title>Complex archaea that bridge the gap between prokaryotes and eukaryotes.</title>
        <authorList>
            <person name="Spang A."/>
            <person name="Saw J.H."/>
            <person name="Jorgensen S.L."/>
            <person name="Zaremba-Niedzwiedzka K."/>
            <person name="Martijn J."/>
            <person name="Lind A.E."/>
            <person name="van Eijk R."/>
            <person name="Schleper C."/>
            <person name="Guy L."/>
            <person name="Ettema T.J."/>
        </authorList>
    </citation>
    <scope>NUCLEOTIDE SEQUENCE</scope>
</reference>
<sequence length="111" mass="12072">MGERADVRVLSARCQDSLQCGEILSEAPGHYSLETEDIASLLRDPLAPGAPTSYRFSFAWSVVRVIPSKAAARVRCQPVSFRARSMSSRSAVAREKSPEWSELPPSAPHGS</sequence>
<comment type="caution">
    <text evidence="2">The sequence shown here is derived from an EMBL/GenBank/DDBJ whole genome shotgun (WGS) entry which is preliminary data.</text>
</comment>
<evidence type="ECO:0000313" key="2">
    <source>
        <dbReference type="EMBL" id="KKL47523.1"/>
    </source>
</evidence>
<dbReference type="AlphaFoldDB" id="A0A0F9CDR7"/>
<feature type="region of interest" description="Disordered" evidence="1">
    <location>
        <begin position="83"/>
        <end position="111"/>
    </location>
</feature>
<accession>A0A0F9CDR7</accession>
<dbReference type="EMBL" id="LAZR01033632">
    <property type="protein sequence ID" value="KKL47523.1"/>
    <property type="molecule type" value="Genomic_DNA"/>
</dbReference>